<evidence type="ECO:0000256" key="2">
    <source>
        <dbReference type="HAMAP-Rule" id="MF_01527"/>
    </source>
</evidence>
<proteinExistence type="inferred from homology"/>
<dbReference type="InterPro" id="IPR003801">
    <property type="entry name" value="GTP_cyclohydrolase_FolE2/MptA"/>
</dbReference>
<comment type="catalytic activity">
    <reaction evidence="2">
        <text>GTP + H2O = 7,8-dihydroneopterin 3'-triphosphate + formate + H(+)</text>
        <dbReference type="Rhea" id="RHEA:17473"/>
        <dbReference type="ChEBI" id="CHEBI:15377"/>
        <dbReference type="ChEBI" id="CHEBI:15378"/>
        <dbReference type="ChEBI" id="CHEBI:15740"/>
        <dbReference type="ChEBI" id="CHEBI:37565"/>
        <dbReference type="ChEBI" id="CHEBI:58462"/>
        <dbReference type="EC" id="3.5.4.16"/>
    </reaction>
</comment>
<comment type="caution">
    <text evidence="3">The sequence shown here is derived from an EMBL/GenBank/DDBJ whole genome shotgun (WGS) entry which is preliminary data.</text>
</comment>
<protein>
    <recommendedName>
        <fullName evidence="2">GTP cyclohydrolase FolE2</fullName>
        <ecNumber evidence="2">3.5.4.16</ecNumber>
    </recommendedName>
</protein>
<dbReference type="InterPro" id="IPR022838">
    <property type="entry name" value="GTP_cyclohydrolase_FolE2"/>
</dbReference>
<evidence type="ECO:0000313" key="3">
    <source>
        <dbReference type="EMBL" id="MCV2884176.1"/>
    </source>
</evidence>
<keyword evidence="1 2" id="KW-0378">Hydrolase</keyword>
<dbReference type="HAMAP" id="MF_01527_B">
    <property type="entry name" value="GTP_cyclohydrol_B"/>
    <property type="match status" value="1"/>
</dbReference>
<dbReference type="EMBL" id="JAOWKX010000002">
    <property type="protein sequence ID" value="MCV2884176.1"/>
    <property type="molecule type" value="Genomic_DNA"/>
</dbReference>
<dbReference type="NCBIfam" id="NF010200">
    <property type="entry name" value="PRK13674.1-1"/>
    <property type="match status" value="1"/>
</dbReference>
<organism evidence="3 4">
    <name type="scientific">Fluctibacter corallii</name>
    <dbReference type="NCBI Taxonomy" id="2984329"/>
    <lineage>
        <taxon>Bacteria</taxon>
        <taxon>Pseudomonadati</taxon>
        <taxon>Pseudomonadota</taxon>
        <taxon>Gammaproteobacteria</taxon>
        <taxon>Alteromonadales</taxon>
        <taxon>Alteromonadaceae</taxon>
        <taxon>Fluctibacter</taxon>
    </lineage>
</organism>
<comment type="function">
    <text evidence="2">Converts GTP to 7,8-dihydroneopterin triphosphate.</text>
</comment>
<dbReference type="Proteomes" id="UP001652504">
    <property type="component" value="Unassembled WGS sequence"/>
</dbReference>
<dbReference type="GO" id="GO:0003934">
    <property type="term" value="F:GTP cyclohydrolase I activity"/>
    <property type="evidence" value="ECO:0007669"/>
    <property type="project" value="UniProtKB-EC"/>
</dbReference>
<evidence type="ECO:0000256" key="1">
    <source>
        <dbReference type="ARBA" id="ARBA00022801"/>
    </source>
</evidence>
<dbReference type="PANTHER" id="PTHR36445">
    <property type="entry name" value="GTP CYCLOHYDROLASE MPTA"/>
    <property type="match status" value="1"/>
</dbReference>
<dbReference type="Gene3D" id="3.10.270.10">
    <property type="entry name" value="Urate Oxidase"/>
    <property type="match status" value="1"/>
</dbReference>
<name>A0ABT3A779_9ALTE</name>
<dbReference type="PANTHER" id="PTHR36445:SF1">
    <property type="entry name" value="GTP CYCLOHYDROLASE MPTA"/>
    <property type="match status" value="1"/>
</dbReference>
<dbReference type="RefSeq" id="WP_263711382.1">
    <property type="nucleotide sequence ID" value="NZ_JAOWKX010000002.1"/>
</dbReference>
<dbReference type="EC" id="3.5.4.16" evidence="2"/>
<comment type="pathway">
    <text evidence="2">Cofactor biosynthesis; 7,8-dihydroneopterin triphosphate biosynthesis; 7,8-dihydroneopterin triphosphate from GTP: step 1/1.</text>
</comment>
<feature type="site" description="May be catalytically important" evidence="2">
    <location>
        <position position="157"/>
    </location>
</feature>
<dbReference type="Pfam" id="PF02649">
    <property type="entry name" value="GCHY-1"/>
    <property type="match status" value="1"/>
</dbReference>
<accession>A0ABT3A779</accession>
<sequence>MSNYSHMPDITSGLLSPVASPLQWVGMEKIAVPIQLLLSEEERVALTASADVFVSLDDESAKGIHMSRLYLLLKNTLPVQPLNSDILDTLLDALIVSQQGLSRSAKLSLQFDLTLRKPAMKSTEFGFQVYPVSLTCERVEGKTTYSLSLTIPYSSTCPCSAALSRQVLKEAIELQFTEETLSLDALTQWIVSEQGSIATPHSQRSYAYISLVLGDSDLPNISSLIKEFEEIIGTPVQTAVKREDEQAFARLNAENLMFCEDAARRLKFALEANSHYTDYWFKVEHQESLHAHNAVVIDQKFPASNNKVSESRISKGI</sequence>
<gene>
    <name evidence="2 3" type="primary">folE2</name>
    <name evidence="3" type="ORF">OE749_05675</name>
</gene>
<evidence type="ECO:0000313" key="4">
    <source>
        <dbReference type="Proteomes" id="UP001652504"/>
    </source>
</evidence>
<reference evidence="3 4" key="1">
    <citation type="submission" date="2022-10" db="EMBL/GenBank/DDBJ databases">
        <title>Aestuariibacter sp. AA17 isolated from Montipora capitata coral fragment.</title>
        <authorList>
            <person name="Emsley S.A."/>
            <person name="Pfannmuller K.M."/>
            <person name="Loughran R.M."/>
            <person name="Shlafstein M."/>
            <person name="Papke E."/>
            <person name="Saw J.H."/>
            <person name="Ushijima B."/>
            <person name="Videau P."/>
        </authorList>
    </citation>
    <scope>NUCLEOTIDE SEQUENCE [LARGE SCALE GENOMIC DNA]</scope>
    <source>
        <strain evidence="3 4">AA17</strain>
    </source>
</reference>
<keyword evidence="4" id="KW-1185">Reference proteome</keyword>
<comment type="similarity">
    <text evidence="2">Belongs to the GTP cyclohydrolase IV family.</text>
</comment>